<sequence>ELFVNRQIDNLPVDKKEIYQRIYSGGCHPSIRKQVWPFLFSHYPFDSTSEERTVIDQNIAVEYQKLIDEWQSAEEVVNNLEIQRTNRLRNQSIQAESANTNDANKSSPVKAVISKLSLPTGDSSDGKESHISNEVFDEDLSIHTVTIPIKEEMDESNATFNPSVLIARTRTESVIDRSSPYNIIETSTDEEDNDDDTESTRSAKSLEIDHESILNEEKEHFSPTPSLTSGADVYMDAMDDFDDGQSDGSLTPIHYGSFSKETIDLFAANIHRIDKDVARCDRNYPYFMNLNNLKKLRNIMCTYVWNNLSIGYIQGMCDLVAPLLVLFDEEVMTYSCFCHVMKRLLPNFPHGTGMDEHFGHMRSLLQILDFELYEHIHRTGDFTHFYFCYRWFLLDFKREYVYDDIFLIWETITAARRTVSRRFALFIALAMMKSYRDIILDNRMDFTDIIKFFNEMAERHDAQEILRMARELVLELQKLIDNK</sequence>
<dbReference type="Gene3D" id="1.10.8.270">
    <property type="entry name" value="putative rabgap domain of human tbc1 domain family member 14 like domains"/>
    <property type="match status" value="1"/>
</dbReference>
<evidence type="ECO:0000256" key="1">
    <source>
        <dbReference type="ARBA" id="ARBA00022468"/>
    </source>
</evidence>
<evidence type="ECO:0000259" key="3">
    <source>
        <dbReference type="PROSITE" id="PS50086"/>
    </source>
</evidence>
<organism evidence="4 5">
    <name type="scientific">Adineta ricciae</name>
    <name type="common">Rotifer</name>
    <dbReference type="NCBI Taxonomy" id="249248"/>
    <lineage>
        <taxon>Eukaryota</taxon>
        <taxon>Metazoa</taxon>
        <taxon>Spiralia</taxon>
        <taxon>Gnathifera</taxon>
        <taxon>Rotifera</taxon>
        <taxon>Eurotatoria</taxon>
        <taxon>Bdelloidea</taxon>
        <taxon>Adinetida</taxon>
        <taxon>Adinetidae</taxon>
        <taxon>Adineta</taxon>
    </lineage>
</organism>
<feature type="non-terminal residue" evidence="4">
    <location>
        <position position="483"/>
    </location>
</feature>
<dbReference type="PANTHER" id="PTHR22957">
    <property type="entry name" value="TBC1 DOMAIN FAMILY MEMBER GTPASE-ACTIVATING PROTEIN"/>
    <property type="match status" value="1"/>
</dbReference>
<dbReference type="InterPro" id="IPR035969">
    <property type="entry name" value="Rab-GAP_TBC_sf"/>
</dbReference>
<evidence type="ECO:0000256" key="2">
    <source>
        <dbReference type="SAM" id="MobiDB-lite"/>
    </source>
</evidence>
<dbReference type="PROSITE" id="PS50086">
    <property type="entry name" value="TBC_RABGAP"/>
    <property type="match status" value="1"/>
</dbReference>
<dbReference type="Pfam" id="PF00566">
    <property type="entry name" value="RabGAP-TBC"/>
    <property type="match status" value="1"/>
</dbReference>
<dbReference type="Gene3D" id="1.10.472.80">
    <property type="entry name" value="Ypt/Rab-GAP domain of gyp1p, domain 3"/>
    <property type="match status" value="1"/>
</dbReference>
<keyword evidence="1" id="KW-0343">GTPase activation</keyword>
<dbReference type="GO" id="GO:0005096">
    <property type="term" value="F:GTPase activator activity"/>
    <property type="evidence" value="ECO:0007669"/>
    <property type="project" value="UniProtKB-KW"/>
</dbReference>
<accession>A0A816BGM4</accession>
<reference evidence="4" key="1">
    <citation type="submission" date="2021-02" db="EMBL/GenBank/DDBJ databases">
        <authorList>
            <person name="Nowell W R."/>
        </authorList>
    </citation>
    <scope>NUCLEOTIDE SEQUENCE</scope>
</reference>
<protein>
    <recommendedName>
        <fullName evidence="3">Rab-GAP TBC domain-containing protein</fullName>
    </recommendedName>
</protein>
<evidence type="ECO:0000313" key="4">
    <source>
        <dbReference type="EMBL" id="CAF1609011.1"/>
    </source>
</evidence>
<dbReference type="InterPro" id="IPR000195">
    <property type="entry name" value="Rab-GAP-TBC_dom"/>
</dbReference>
<feature type="region of interest" description="Disordered" evidence="2">
    <location>
        <begin position="183"/>
        <end position="205"/>
    </location>
</feature>
<comment type="caution">
    <text evidence="4">The sequence shown here is derived from an EMBL/GenBank/DDBJ whole genome shotgun (WGS) entry which is preliminary data.</text>
</comment>
<dbReference type="Proteomes" id="UP000663828">
    <property type="component" value="Unassembled WGS sequence"/>
</dbReference>
<gene>
    <name evidence="4" type="ORF">XAT740_LOCUS48667</name>
</gene>
<proteinExistence type="predicted"/>
<dbReference type="PANTHER" id="PTHR22957:SF502">
    <property type="entry name" value="SMALL G PROTEIN SIGNALING MODULATOR 2-RELATED"/>
    <property type="match status" value="1"/>
</dbReference>
<feature type="compositionally biased region" description="Acidic residues" evidence="2">
    <location>
        <begin position="187"/>
        <end position="197"/>
    </location>
</feature>
<evidence type="ECO:0000313" key="5">
    <source>
        <dbReference type="Proteomes" id="UP000663828"/>
    </source>
</evidence>
<feature type="domain" description="Rab-GAP TBC" evidence="3">
    <location>
        <begin position="26"/>
        <end position="416"/>
    </location>
</feature>
<dbReference type="FunFam" id="1.10.8.270:FF:000064">
    <property type="entry name" value="Small G protein-signaling modulator 1b"/>
    <property type="match status" value="1"/>
</dbReference>
<dbReference type="SMART" id="SM00164">
    <property type="entry name" value="TBC"/>
    <property type="match status" value="1"/>
</dbReference>
<dbReference type="AlphaFoldDB" id="A0A816BGM4"/>
<name>A0A816BGM4_ADIRI</name>
<dbReference type="EMBL" id="CAJNOR010007026">
    <property type="protein sequence ID" value="CAF1609011.1"/>
    <property type="molecule type" value="Genomic_DNA"/>
</dbReference>
<dbReference type="SUPFAM" id="SSF47923">
    <property type="entry name" value="Ypt/Rab-GAP domain of gyp1p"/>
    <property type="match status" value="2"/>
</dbReference>
<keyword evidence="5" id="KW-1185">Reference proteome</keyword>